<proteinExistence type="predicted"/>
<dbReference type="GO" id="GO:0004029">
    <property type="term" value="F:aldehyde dehydrogenase (NAD+) activity"/>
    <property type="evidence" value="ECO:0007669"/>
    <property type="project" value="TreeGrafter"/>
</dbReference>
<dbReference type="Proteomes" id="UP001152766">
    <property type="component" value="Unassembled WGS sequence"/>
</dbReference>
<dbReference type="InterPro" id="IPR036291">
    <property type="entry name" value="NAD(P)-bd_dom_sf"/>
</dbReference>
<dbReference type="PANTHER" id="PTHR48079:SF6">
    <property type="entry name" value="NAD(P)-BINDING DOMAIN-CONTAINING PROTEIN-RELATED"/>
    <property type="match status" value="1"/>
</dbReference>
<name>A0A9X4R5Y7_9BURK</name>
<dbReference type="EMBL" id="SGUG01000028">
    <property type="protein sequence ID" value="MDG0864206.1"/>
    <property type="molecule type" value="Genomic_DNA"/>
</dbReference>
<keyword evidence="1" id="KW-1133">Transmembrane helix</keyword>
<dbReference type="RefSeq" id="WP_268153594.1">
    <property type="nucleotide sequence ID" value="NZ_JAPPUW010000025.1"/>
</dbReference>
<feature type="domain" description="Thioester reductase (TE)" evidence="2">
    <location>
        <begin position="17"/>
        <end position="233"/>
    </location>
</feature>
<dbReference type="AlphaFoldDB" id="A0A9X4R5Y7"/>
<dbReference type="GO" id="GO:0005737">
    <property type="term" value="C:cytoplasm"/>
    <property type="evidence" value="ECO:0007669"/>
    <property type="project" value="TreeGrafter"/>
</dbReference>
<evidence type="ECO:0000313" key="3">
    <source>
        <dbReference type="EMBL" id="MDG0864206.1"/>
    </source>
</evidence>
<dbReference type="InterPro" id="IPR013120">
    <property type="entry name" value="FAR_NAD-bd"/>
</dbReference>
<evidence type="ECO:0000259" key="2">
    <source>
        <dbReference type="Pfam" id="PF07993"/>
    </source>
</evidence>
<evidence type="ECO:0000256" key="1">
    <source>
        <dbReference type="SAM" id="Phobius"/>
    </source>
</evidence>
<keyword evidence="1" id="KW-0472">Membrane</keyword>
<dbReference type="PANTHER" id="PTHR48079">
    <property type="entry name" value="PROTEIN YEEZ"/>
    <property type="match status" value="1"/>
</dbReference>
<evidence type="ECO:0000313" key="4">
    <source>
        <dbReference type="Proteomes" id="UP001152766"/>
    </source>
</evidence>
<gene>
    <name evidence="3" type="ORF">EXJ73_17230</name>
</gene>
<accession>A0A9X4R5Y7</accession>
<protein>
    <submittedName>
        <fullName evidence="3">NAD-dependent epimerase/dehydratase family protein</fullName>
    </submittedName>
</protein>
<feature type="transmembrane region" description="Helical" evidence="1">
    <location>
        <begin position="12"/>
        <end position="33"/>
    </location>
</feature>
<keyword evidence="4" id="KW-1185">Reference proteome</keyword>
<dbReference type="SUPFAM" id="SSF51735">
    <property type="entry name" value="NAD(P)-binding Rossmann-fold domains"/>
    <property type="match status" value="1"/>
</dbReference>
<keyword evidence="1" id="KW-0812">Transmembrane</keyword>
<dbReference type="Pfam" id="PF07993">
    <property type="entry name" value="NAD_binding_4"/>
    <property type="match status" value="1"/>
</dbReference>
<dbReference type="Gene3D" id="3.40.50.720">
    <property type="entry name" value="NAD(P)-binding Rossmann-like Domain"/>
    <property type="match status" value="1"/>
</dbReference>
<comment type="caution">
    <text evidence="3">The sequence shown here is derived from an EMBL/GenBank/DDBJ whole genome shotgun (WGS) entry which is preliminary data.</text>
</comment>
<organism evidence="3 4">
    <name type="scientific">Pelomonas aquatica</name>
    <dbReference type="NCBI Taxonomy" id="431058"/>
    <lineage>
        <taxon>Bacteria</taxon>
        <taxon>Pseudomonadati</taxon>
        <taxon>Pseudomonadota</taxon>
        <taxon>Betaproteobacteria</taxon>
        <taxon>Burkholderiales</taxon>
        <taxon>Sphaerotilaceae</taxon>
        <taxon>Roseateles</taxon>
    </lineage>
</organism>
<reference evidence="3" key="1">
    <citation type="submission" date="2019-02" db="EMBL/GenBank/DDBJ databases">
        <title>Draft genome of the type strain Pelomonas aquatica CCUG 52575T.</title>
        <authorList>
            <person name="Gomila M."/>
            <person name="Lalucat J."/>
        </authorList>
    </citation>
    <scope>NUCLEOTIDE SEQUENCE</scope>
    <source>
        <strain evidence="3">CCUG 52575</strain>
    </source>
</reference>
<sequence length="403" mass="45232">MDKTLRAVPFTASHILVTGATGYMGALIVASLLRDTAAQVTCLTRSMHDRQALLEPIIEEWMAQGPEPWTPEVAQRIAQIQLPADLADVPDLGPQLDGVDEIIHCAGCLDYYDLPKLQEVNVAYTAHLLILARHLTLKRFVYISTAYSSGYQPHITAEAQLPDPPADPTQYTRTKRDAERLVAASGVPFLIIRPSILIGSSTTGRYSGKRYGLYQQWMGLERLACDRYHAEFHTVAPELPLNVLHQDAFCDAFKDAYHWLPNGAWMNLVSNPQTSPSMRDLWDMWFEVTRPQTIYYYAGFDDVPFKAIPTRQRAYLTFAQVNLEIASHHWQFETQWLDLLKAAGLQFADATVDSVRICQNRFVQSSEQVGKYLAAHGAELAPHPKVIEVPSETKVAERAVAHS</sequence>
<dbReference type="InterPro" id="IPR051783">
    <property type="entry name" value="NAD(P)-dependent_oxidoreduct"/>
</dbReference>